<dbReference type="EMBL" id="CAKD01000021">
    <property type="protein sequence ID" value="CCI85303.1"/>
    <property type="molecule type" value="Genomic_DNA"/>
</dbReference>
<comment type="caution">
    <text evidence="1">The sequence shown here is derived from an EMBL/GenBank/DDBJ whole genome shotgun (WGS) entry which is preliminary data.</text>
</comment>
<proteinExistence type="predicted"/>
<name>I7LDX9_9LACO</name>
<evidence type="ECO:0000313" key="1">
    <source>
        <dbReference type="EMBL" id="CCI85303.1"/>
    </source>
</evidence>
<dbReference type="PROSITE" id="PS51257">
    <property type="entry name" value="PROKAR_LIPOPROTEIN"/>
    <property type="match status" value="1"/>
</dbReference>
<evidence type="ECO:0000313" key="2">
    <source>
        <dbReference type="Proteomes" id="UP000009311"/>
    </source>
</evidence>
<dbReference type="Proteomes" id="UP000009311">
    <property type="component" value="Unassembled WGS sequence"/>
</dbReference>
<dbReference type="AlphaFoldDB" id="I7LDX9"/>
<keyword evidence="2" id="KW-1185">Reference proteome</keyword>
<protein>
    <submittedName>
        <fullName evidence="1">Uncharacterized protein</fullName>
    </submittedName>
</protein>
<gene>
    <name evidence="1" type="ORF">BN53_04270</name>
</gene>
<sequence>MTEKMEYWYLVSVERSISIFQQYQYTTLSC</sequence>
<accession>I7LDX9</accession>
<organism evidence="1 2">
    <name type="scientific">Lactobacillus pasteurii DSM 23907 = CRBIP 24.76</name>
    <dbReference type="NCBI Taxonomy" id="1423790"/>
    <lineage>
        <taxon>Bacteria</taxon>
        <taxon>Bacillati</taxon>
        <taxon>Bacillota</taxon>
        <taxon>Bacilli</taxon>
        <taxon>Lactobacillales</taxon>
        <taxon>Lactobacillaceae</taxon>
        <taxon>Lactobacillus</taxon>
    </lineage>
</organism>
<reference evidence="1 2" key="1">
    <citation type="submission" date="2012-06" db="EMBL/GenBank/DDBJ databases">
        <title>Draft Genome Sequence of Lactobacillus pasteurii CRBIP 24.76T.</title>
        <authorList>
            <person name="Cousin S."/>
            <person name="Bouchier C."/>
            <person name="Loux V."/>
            <person name="Ma L."/>
            <person name="Creno S."/>
            <person name="Bizet C."/>
            <person name="Clermont D."/>
        </authorList>
    </citation>
    <scope>NUCLEOTIDE SEQUENCE [LARGE SCALE GENOMIC DNA]</scope>
    <source>
        <strain evidence="2">CRBIP 24.76T</strain>
    </source>
</reference>